<proteinExistence type="inferred from homology"/>
<evidence type="ECO:0000313" key="7">
    <source>
        <dbReference type="EMBL" id="KAI9633774.1"/>
    </source>
</evidence>
<dbReference type="Proteomes" id="UP001164286">
    <property type="component" value="Unassembled WGS sequence"/>
</dbReference>
<dbReference type="InterPro" id="IPR007262">
    <property type="entry name" value="Vps55/LEPROT"/>
</dbReference>
<keyword evidence="3 6" id="KW-0812">Transmembrane</keyword>
<evidence type="ECO:0000256" key="2">
    <source>
        <dbReference type="ARBA" id="ARBA00005645"/>
    </source>
</evidence>
<dbReference type="GO" id="GO:0032511">
    <property type="term" value="P:late endosome to vacuole transport via multivesicular body sorting pathway"/>
    <property type="evidence" value="ECO:0007669"/>
    <property type="project" value="TreeGrafter"/>
</dbReference>
<reference evidence="7" key="1">
    <citation type="journal article" date="2022" name="G3 (Bethesda)">
        <title>High quality genome of the basidiomycete yeast Dioszegia hungarica PDD-24b-2 isolated from cloud water.</title>
        <authorList>
            <person name="Jarrige D."/>
            <person name="Haridas S."/>
            <person name="Bleykasten-Grosshans C."/>
            <person name="Joly M."/>
            <person name="Nadalig T."/>
            <person name="Sancelme M."/>
            <person name="Vuilleumier S."/>
            <person name="Grigoriev I.V."/>
            <person name="Amato P."/>
            <person name="Bringel F."/>
        </authorList>
    </citation>
    <scope>NUCLEOTIDE SEQUENCE</scope>
    <source>
        <strain evidence="7">PDD-24b-2</strain>
    </source>
</reference>
<dbReference type="RefSeq" id="XP_052943551.1">
    <property type="nucleotide sequence ID" value="XM_053090099.1"/>
</dbReference>
<keyword evidence="8" id="KW-1185">Reference proteome</keyword>
<gene>
    <name evidence="7" type="ORF">MKK02DRAFT_38433</name>
</gene>
<name>A0AA38H7N8_9TREE</name>
<evidence type="ECO:0000256" key="1">
    <source>
        <dbReference type="ARBA" id="ARBA00004141"/>
    </source>
</evidence>
<keyword evidence="4 6" id="KW-1133">Transmembrane helix</keyword>
<dbReference type="GeneID" id="77729304"/>
<feature type="transmembrane region" description="Helical" evidence="6">
    <location>
        <begin position="39"/>
        <end position="58"/>
    </location>
</feature>
<dbReference type="Pfam" id="PF04133">
    <property type="entry name" value="Vps55"/>
    <property type="match status" value="1"/>
</dbReference>
<dbReference type="EMBL" id="JAKWFO010000008">
    <property type="protein sequence ID" value="KAI9633774.1"/>
    <property type="molecule type" value="Genomic_DNA"/>
</dbReference>
<dbReference type="PANTHER" id="PTHR12050:SF0">
    <property type="entry name" value="RH04491P"/>
    <property type="match status" value="1"/>
</dbReference>
<feature type="transmembrane region" description="Helical" evidence="6">
    <location>
        <begin position="78"/>
        <end position="97"/>
    </location>
</feature>
<dbReference type="GO" id="GO:0034424">
    <property type="term" value="C:Vps55/Vps68 complex"/>
    <property type="evidence" value="ECO:0007669"/>
    <property type="project" value="TreeGrafter"/>
</dbReference>
<evidence type="ECO:0000256" key="3">
    <source>
        <dbReference type="ARBA" id="ARBA00022692"/>
    </source>
</evidence>
<feature type="transmembrane region" description="Helical" evidence="6">
    <location>
        <begin position="109"/>
        <end position="128"/>
    </location>
</feature>
<keyword evidence="5 6" id="KW-0472">Membrane</keyword>
<feature type="transmembrane region" description="Helical" evidence="6">
    <location>
        <begin position="12"/>
        <end position="32"/>
    </location>
</feature>
<evidence type="ECO:0000256" key="6">
    <source>
        <dbReference type="SAM" id="Phobius"/>
    </source>
</evidence>
<accession>A0AA38H7N8</accession>
<dbReference type="PANTHER" id="PTHR12050">
    <property type="entry name" value="LEPTIN RECEPTOR-RELATED"/>
    <property type="match status" value="1"/>
</dbReference>
<evidence type="ECO:0000256" key="4">
    <source>
        <dbReference type="ARBA" id="ARBA00022989"/>
    </source>
</evidence>
<organism evidence="7 8">
    <name type="scientific">Dioszegia hungarica</name>
    <dbReference type="NCBI Taxonomy" id="4972"/>
    <lineage>
        <taxon>Eukaryota</taxon>
        <taxon>Fungi</taxon>
        <taxon>Dikarya</taxon>
        <taxon>Basidiomycota</taxon>
        <taxon>Agaricomycotina</taxon>
        <taxon>Tremellomycetes</taxon>
        <taxon>Tremellales</taxon>
        <taxon>Bulleribasidiaceae</taxon>
        <taxon>Dioszegia</taxon>
    </lineage>
</organism>
<dbReference type="AlphaFoldDB" id="A0AA38H7N8"/>
<evidence type="ECO:0000256" key="5">
    <source>
        <dbReference type="ARBA" id="ARBA00023136"/>
    </source>
</evidence>
<sequence length="137" mass="14468">MPLTNSPGHTLTFPAVILLAFVLAAGFLLVILSCALWANWLPLFVALTFILAPVPNAICARRAGMDDFSEGNSAYIDFGRFVTGMLVTTGLSLPLLLAHSELIQPAACWMSIAGGGLVYGTILVYSGWFGGGGDDEF</sequence>
<comment type="subcellular location">
    <subcellularLocation>
        <location evidence="1">Membrane</location>
        <topology evidence="1">Multi-pass membrane protein</topology>
    </subcellularLocation>
</comment>
<comment type="caution">
    <text evidence="7">The sequence shown here is derived from an EMBL/GenBank/DDBJ whole genome shotgun (WGS) entry which is preliminary data.</text>
</comment>
<evidence type="ECO:0000313" key="8">
    <source>
        <dbReference type="Proteomes" id="UP001164286"/>
    </source>
</evidence>
<comment type="similarity">
    <text evidence="2">Belongs to the OB-RGRP/VPS55 family.</text>
</comment>
<protein>
    <submittedName>
        <fullName evidence="7">Vacuolar protein sorting 55</fullName>
    </submittedName>
</protein>